<dbReference type="Proteomes" id="UP001152803">
    <property type="component" value="Unassembled WGS sequence"/>
</dbReference>
<name>A0A9Q1HTV0_CONCO</name>
<feature type="transmembrane region" description="Helical" evidence="1">
    <location>
        <begin position="151"/>
        <end position="177"/>
    </location>
</feature>
<gene>
    <name evidence="2" type="ORF">COCON_G00164710</name>
</gene>
<reference evidence="2" key="1">
    <citation type="journal article" date="2023" name="Science">
        <title>Genome structures resolve the early diversification of teleost fishes.</title>
        <authorList>
            <person name="Parey E."/>
            <person name="Louis A."/>
            <person name="Montfort J."/>
            <person name="Bouchez O."/>
            <person name="Roques C."/>
            <person name="Iampietro C."/>
            <person name="Lluch J."/>
            <person name="Castinel A."/>
            <person name="Donnadieu C."/>
            <person name="Desvignes T."/>
            <person name="Floi Bucao C."/>
            <person name="Jouanno E."/>
            <person name="Wen M."/>
            <person name="Mejri S."/>
            <person name="Dirks R."/>
            <person name="Jansen H."/>
            <person name="Henkel C."/>
            <person name="Chen W.J."/>
            <person name="Zahm M."/>
            <person name="Cabau C."/>
            <person name="Klopp C."/>
            <person name="Thompson A.W."/>
            <person name="Robinson-Rechavi M."/>
            <person name="Braasch I."/>
            <person name="Lecointre G."/>
            <person name="Bobe J."/>
            <person name="Postlethwait J.H."/>
            <person name="Berthelot C."/>
            <person name="Roest Crollius H."/>
            <person name="Guiguen Y."/>
        </authorList>
    </citation>
    <scope>NUCLEOTIDE SEQUENCE</scope>
    <source>
        <strain evidence="2">Concon-B</strain>
    </source>
</reference>
<dbReference type="EMBL" id="JAFJMO010000012">
    <property type="protein sequence ID" value="KAJ8260748.1"/>
    <property type="molecule type" value="Genomic_DNA"/>
</dbReference>
<proteinExistence type="predicted"/>
<keyword evidence="1" id="KW-0472">Membrane</keyword>
<organism evidence="2 3">
    <name type="scientific">Conger conger</name>
    <name type="common">Conger eel</name>
    <name type="synonym">Muraena conger</name>
    <dbReference type="NCBI Taxonomy" id="82655"/>
    <lineage>
        <taxon>Eukaryota</taxon>
        <taxon>Metazoa</taxon>
        <taxon>Chordata</taxon>
        <taxon>Craniata</taxon>
        <taxon>Vertebrata</taxon>
        <taxon>Euteleostomi</taxon>
        <taxon>Actinopterygii</taxon>
        <taxon>Neopterygii</taxon>
        <taxon>Teleostei</taxon>
        <taxon>Anguilliformes</taxon>
        <taxon>Congridae</taxon>
        <taxon>Conger</taxon>
    </lineage>
</organism>
<evidence type="ECO:0000313" key="2">
    <source>
        <dbReference type="EMBL" id="KAJ8260748.1"/>
    </source>
</evidence>
<sequence>MGSFSQSPLSVSTGSAVLPVFPWLPAIGWRSLRCCGEPQTQAISEGLFCTNQHRLAQRPHAPRPSCGSGSVLLVVCVMGVSSRPQAPPPSPWLSEAQPGLVWAQMEQVTSVVHVQISGQPSPVALPRSRTDPGAWLGPTQPCQQPGAVPEASLAVVLAVLAVAVILILLCAVLLLCFRQRWAESSSMHPLLPGQDMGVYARIGAMRSSRPPSASGGGTQTQVILFEHSSL</sequence>
<keyword evidence="1" id="KW-1133">Transmembrane helix</keyword>
<accession>A0A9Q1HTV0</accession>
<keyword evidence="3" id="KW-1185">Reference proteome</keyword>
<comment type="caution">
    <text evidence="2">The sequence shown here is derived from an EMBL/GenBank/DDBJ whole genome shotgun (WGS) entry which is preliminary data.</text>
</comment>
<protein>
    <submittedName>
        <fullName evidence="2">Uncharacterized protein</fullName>
    </submittedName>
</protein>
<dbReference type="AlphaFoldDB" id="A0A9Q1HTV0"/>
<evidence type="ECO:0000313" key="3">
    <source>
        <dbReference type="Proteomes" id="UP001152803"/>
    </source>
</evidence>
<keyword evidence="1" id="KW-0812">Transmembrane</keyword>
<evidence type="ECO:0000256" key="1">
    <source>
        <dbReference type="SAM" id="Phobius"/>
    </source>
</evidence>